<sequence length="93" mass="10216">MYFALFYDYVPDVLERRKPHRPEHLAYAGAAHDAGRLVMAGAFDPPTDGALFLFKADSASDVEAFAKSDPYVKNGVVSGWRVKPWNVVVGGQS</sequence>
<dbReference type="Gene3D" id="3.30.70.1060">
    <property type="entry name" value="Dimeric alpha+beta barrel"/>
    <property type="match status" value="1"/>
</dbReference>
<protein>
    <recommendedName>
        <fullName evidence="2">YCII-related domain-containing protein</fullName>
    </recommendedName>
</protein>
<dbReference type="InterPro" id="IPR011008">
    <property type="entry name" value="Dimeric_a/b-barrel"/>
</dbReference>
<feature type="domain" description="YCII-related" evidence="2">
    <location>
        <begin position="1"/>
        <end position="86"/>
    </location>
</feature>
<dbReference type="Pfam" id="PF03795">
    <property type="entry name" value="YCII"/>
    <property type="match status" value="1"/>
</dbReference>
<comment type="similarity">
    <text evidence="1">Belongs to the YciI family.</text>
</comment>
<accession>A0ABN6MMG6</accession>
<dbReference type="PANTHER" id="PTHR33606">
    <property type="entry name" value="PROTEIN YCII"/>
    <property type="match status" value="1"/>
</dbReference>
<evidence type="ECO:0000259" key="2">
    <source>
        <dbReference type="Pfam" id="PF03795"/>
    </source>
</evidence>
<reference evidence="4" key="1">
    <citation type="journal article" date="2022" name="Int. J. Syst. Evol. Microbiol.">
        <title>Anaeromyxobacter oryzae sp. nov., Anaeromyxobacter diazotrophicus sp. nov. and Anaeromyxobacter paludicola sp. nov., isolated from paddy soils.</title>
        <authorList>
            <person name="Itoh H."/>
            <person name="Xu Z."/>
            <person name="Mise K."/>
            <person name="Masuda Y."/>
            <person name="Ushijima N."/>
            <person name="Hayakawa C."/>
            <person name="Shiratori Y."/>
            <person name="Senoo K."/>
        </authorList>
    </citation>
    <scope>NUCLEOTIDE SEQUENCE [LARGE SCALE GENOMIC DNA]</scope>
    <source>
        <strain evidence="4">Red232</strain>
    </source>
</reference>
<dbReference type="InterPro" id="IPR051807">
    <property type="entry name" value="Sec-metab_biosynth-assoc"/>
</dbReference>
<keyword evidence="4" id="KW-1185">Reference proteome</keyword>
<gene>
    <name evidence="3" type="ORF">AMOR_11460</name>
</gene>
<dbReference type="EMBL" id="AP025591">
    <property type="protein sequence ID" value="BDG02150.1"/>
    <property type="molecule type" value="Genomic_DNA"/>
</dbReference>
<evidence type="ECO:0000256" key="1">
    <source>
        <dbReference type="ARBA" id="ARBA00007689"/>
    </source>
</evidence>
<dbReference type="RefSeq" id="WP_248359475.1">
    <property type="nucleotide sequence ID" value="NZ_AP025591.1"/>
</dbReference>
<proteinExistence type="inferred from homology"/>
<name>A0ABN6MMG6_9BACT</name>
<dbReference type="Proteomes" id="UP001162891">
    <property type="component" value="Chromosome"/>
</dbReference>
<evidence type="ECO:0000313" key="4">
    <source>
        <dbReference type="Proteomes" id="UP001162891"/>
    </source>
</evidence>
<dbReference type="SUPFAM" id="SSF54909">
    <property type="entry name" value="Dimeric alpha+beta barrel"/>
    <property type="match status" value="1"/>
</dbReference>
<organism evidence="3 4">
    <name type="scientific">Anaeromyxobacter oryzae</name>
    <dbReference type="NCBI Taxonomy" id="2918170"/>
    <lineage>
        <taxon>Bacteria</taxon>
        <taxon>Pseudomonadati</taxon>
        <taxon>Myxococcota</taxon>
        <taxon>Myxococcia</taxon>
        <taxon>Myxococcales</taxon>
        <taxon>Cystobacterineae</taxon>
        <taxon>Anaeromyxobacteraceae</taxon>
        <taxon>Anaeromyxobacter</taxon>
    </lineage>
</organism>
<evidence type="ECO:0000313" key="3">
    <source>
        <dbReference type="EMBL" id="BDG02150.1"/>
    </source>
</evidence>
<dbReference type="PANTHER" id="PTHR33606:SF3">
    <property type="entry name" value="PROTEIN YCII"/>
    <property type="match status" value="1"/>
</dbReference>
<dbReference type="NCBIfam" id="NF009508">
    <property type="entry name" value="PRK12866.1"/>
    <property type="match status" value="1"/>
</dbReference>
<dbReference type="InterPro" id="IPR005545">
    <property type="entry name" value="YCII"/>
</dbReference>